<feature type="transmembrane region" description="Helical" evidence="8">
    <location>
        <begin position="115"/>
        <end position="134"/>
    </location>
</feature>
<keyword evidence="3" id="KW-0813">Transport</keyword>
<evidence type="ECO:0000256" key="8">
    <source>
        <dbReference type="SAM" id="Phobius"/>
    </source>
</evidence>
<accession>A0ABW8RIB5</accession>
<reference evidence="9 10" key="1">
    <citation type="submission" date="2024-11" db="EMBL/GenBank/DDBJ databases">
        <authorList>
            <person name="Lucas J.A."/>
        </authorList>
    </citation>
    <scope>NUCLEOTIDE SEQUENCE [LARGE SCALE GENOMIC DNA]</scope>
    <source>
        <strain evidence="9 10">Z 5.4</strain>
    </source>
</reference>
<evidence type="ECO:0000313" key="9">
    <source>
        <dbReference type="EMBL" id="MFK9091911.1"/>
    </source>
</evidence>
<gene>
    <name evidence="9" type="ORF">ACJEBI_10510</name>
</gene>
<feature type="transmembrane region" description="Helical" evidence="8">
    <location>
        <begin position="29"/>
        <end position="50"/>
    </location>
</feature>
<organism evidence="9 10">
    <name type="scientific">Bacillus salipaludis</name>
    <dbReference type="NCBI Taxonomy" id="2547811"/>
    <lineage>
        <taxon>Bacteria</taxon>
        <taxon>Bacillati</taxon>
        <taxon>Bacillota</taxon>
        <taxon>Bacilli</taxon>
        <taxon>Bacillales</taxon>
        <taxon>Bacillaceae</taxon>
        <taxon>Bacillus</taxon>
    </lineage>
</organism>
<evidence type="ECO:0000313" key="10">
    <source>
        <dbReference type="Proteomes" id="UP001623041"/>
    </source>
</evidence>
<evidence type="ECO:0000256" key="4">
    <source>
        <dbReference type="ARBA" id="ARBA00022475"/>
    </source>
</evidence>
<dbReference type="RefSeq" id="WP_406580522.1">
    <property type="nucleotide sequence ID" value="NZ_JBJHQH010000006.1"/>
</dbReference>
<proteinExistence type="inferred from homology"/>
<evidence type="ECO:0000256" key="7">
    <source>
        <dbReference type="ARBA" id="ARBA00023136"/>
    </source>
</evidence>
<dbReference type="EMBL" id="JBJHQH010000006">
    <property type="protein sequence ID" value="MFK9091911.1"/>
    <property type="molecule type" value="Genomic_DNA"/>
</dbReference>
<evidence type="ECO:0000256" key="6">
    <source>
        <dbReference type="ARBA" id="ARBA00022989"/>
    </source>
</evidence>
<comment type="caution">
    <text evidence="9">The sequence shown here is derived from an EMBL/GenBank/DDBJ whole genome shotgun (WGS) entry which is preliminary data.</text>
</comment>
<dbReference type="Pfam" id="PF02293">
    <property type="entry name" value="AmiS_UreI"/>
    <property type="match status" value="1"/>
</dbReference>
<dbReference type="Gene3D" id="1.25.40.600">
    <property type="match status" value="1"/>
</dbReference>
<comment type="subcellular location">
    <subcellularLocation>
        <location evidence="1">Cell membrane</location>
        <topology evidence="1">Multi-pass membrane protein</topology>
    </subcellularLocation>
</comment>
<dbReference type="CDD" id="cd13429">
    <property type="entry name" value="UreI_AmiS_like_2"/>
    <property type="match status" value="1"/>
</dbReference>
<feature type="transmembrane region" description="Helical" evidence="8">
    <location>
        <begin position="172"/>
        <end position="192"/>
    </location>
</feature>
<evidence type="ECO:0000256" key="5">
    <source>
        <dbReference type="ARBA" id="ARBA00022692"/>
    </source>
</evidence>
<evidence type="ECO:0000256" key="3">
    <source>
        <dbReference type="ARBA" id="ARBA00022448"/>
    </source>
</evidence>
<keyword evidence="7 8" id="KW-0472">Membrane</keyword>
<name>A0ABW8RIB5_9BACI</name>
<sequence>MGFVGLFLSGAALFLNSLMSLGKADAKSVGIFNIFVGSIQIIIPFYLLIVSDQNNWELYNDAATFLFGLTFLYLGITVLKGLESNGLGWFSLWVAIIAVVYTITSIVHFHDVVNALTWGMWSFLWFLFFLSNTLKKKINDYVGKVAFVQSWVTLTIPSMLFFLGIWNTPLVAQIWTYVLILSISYFIIASLFKLKFAYKKENESKEIQAI</sequence>
<protein>
    <submittedName>
        <fullName evidence="9">AmiS/UreI family transporter</fullName>
    </submittedName>
</protein>
<dbReference type="InterPro" id="IPR038523">
    <property type="entry name" value="AmiSUreI_transpt_sf"/>
</dbReference>
<feature type="transmembrane region" description="Helical" evidence="8">
    <location>
        <begin position="6"/>
        <end position="22"/>
    </location>
</feature>
<keyword evidence="6 8" id="KW-1133">Transmembrane helix</keyword>
<evidence type="ECO:0000256" key="2">
    <source>
        <dbReference type="ARBA" id="ARBA00010068"/>
    </source>
</evidence>
<keyword evidence="10" id="KW-1185">Reference proteome</keyword>
<feature type="transmembrane region" description="Helical" evidence="8">
    <location>
        <begin position="89"/>
        <end position="109"/>
    </location>
</feature>
<dbReference type="Proteomes" id="UP001623041">
    <property type="component" value="Unassembled WGS sequence"/>
</dbReference>
<comment type="similarity">
    <text evidence="2">Belongs to the AmiS/UreI family.</text>
</comment>
<dbReference type="InterPro" id="IPR003211">
    <property type="entry name" value="AmiSUreI_transpt"/>
</dbReference>
<evidence type="ECO:0000256" key="1">
    <source>
        <dbReference type="ARBA" id="ARBA00004651"/>
    </source>
</evidence>
<keyword evidence="4" id="KW-1003">Cell membrane</keyword>
<keyword evidence="5 8" id="KW-0812">Transmembrane</keyword>
<feature type="transmembrane region" description="Helical" evidence="8">
    <location>
        <begin position="146"/>
        <end position="166"/>
    </location>
</feature>
<feature type="transmembrane region" description="Helical" evidence="8">
    <location>
        <begin position="62"/>
        <end position="82"/>
    </location>
</feature>